<gene>
    <name evidence="1" type="ORF">Azoinq_01945</name>
</gene>
<dbReference type="EMBL" id="CP064782">
    <property type="protein sequence ID" value="QWT49403.1"/>
    <property type="molecule type" value="Genomic_DNA"/>
</dbReference>
<evidence type="ECO:0000313" key="1">
    <source>
        <dbReference type="EMBL" id="QWT49403.1"/>
    </source>
</evidence>
<name>A0A975SNA1_9RHOO</name>
<dbReference type="PIRSF" id="PIRSF030820">
    <property type="entry name" value="UCP030820"/>
    <property type="match status" value="1"/>
</dbReference>
<dbReference type="InterPro" id="IPR008318">
    <property type="entry name" value="UCP030820"/>
</dbReference>
<evidence type="ECO:0000313" key="2">
    <source>
        <dbReference type="Proteomes" id="UP000683428"/>
    </source>
</evidence>
<dbReference type="Pfam" id="PF06073">
    <property type="entry name" value="DUF934"/>
    <property type="match status" value="1"/>
</dbReference>
<keyword evidence="2" id="KW-1185">Reference proteome</keyword>
<dbReference type="AlphaFoldDB" id="A0A975SNA1"/>
<proteinExistence type="predicted"/>
<protein>
    <submittedName>
        <fullName evidence="1">DUF934 domain-containing protein</fullName>
    </submittedName>
</protein>
<reference evidence="1" key="1">
    <citation type="submission" date="2020-11" db="EMBL/GenBank/DDBJ databases">
        <title>Azospira inquinata sp. nov.</title>
        <authorList>
            <person name="Moe W.M."/>
            <person name="Mikes M.C."/>
        </authorList>
    </citation>
    <scope>NUCLEOTIDE SEQUENCE</scope>
    <source>
        <strain evidence="1">Azo-3</strain>
    </source>
</reference>
<organism evidence="1 2">
    <name type="scientific">Azospira inquinata</name>
    <dbReference type="NCBI Taxonomy" id="2785627"/>
    <lineage>
        <taxon>Bacteria</taxon>
        <taxon>Pseudomonadati</taxon>
        <taxon>Pseudomonadota</taxon>
        <taxon>Betaproteobacteria</taxon>
        <taxon>Rhodocyclales</taxon>
        <taxon>Rhodocyclaceae</taxon>
        <taxon>Azospira</taxon>
    </lineage>
</organism>
<dbReference type="KEGG" id="aiq:Azoinq_01945"/>
<dbReference type="Proteomes" id="UP000683428">
    <property type="component" value="Chromosome"/>
</dbReference>
<dbReference type="RefSeq" id="WP_216127150.1">
    <property type="nucleotide sequence ID" value="NZ_CP064782.1"/>
</dbReference>
<sequence>MAHIIKNRRLVEDTWQRLILAEGETAATVALPPGPLLVPLTVWQARQADLAERAAAGEIGVWLAAGEAPEALLPDLDRMALVAVDFPKFTDGRGYSSARLIRERYGYQGEIRAVGDVLPDQLFYMSRCGIDAFALQEGRSPDTALALLDTFHDAYQTGTDRPVPLFRRR</sequence>
<accession>A0A975SNA1</accession>